<dbReference type="RefSeq" id="WP_235295560.1">
    <property type="nucleotide sequence ID" value="NZ_BSOH01000024.1"/>
</dbReference>
<organism evidence="1 2">
    <name type="scientific">Portibacter lacus</name>
    <dbReference type="NCBI Taxonomy" id="1099794"/>
    <lineage>
        <taxon>Bacteria</taxon>
        <taxon>Pseudomonadati</taxon>
        <taxon>Bacteroidota</taxon>
        <taxon>Saprospiria</taxon>
        <taxon>Saprospirales</taxon>
        <taxon>Haliscomenobacteraceae</taxon>
        <taxon>Portibacter</taxon>
    </lineage>
</organism>
<name>A0AA37WH70_9BACT</name>
<dbReference type="InterPro" id="IPR011047">
    <property type="entry name" value="Quinoprotein_ADH-like_sf"/>
</dbReference>
<gene>
    <name evidence="1" type="ORF">GCM10007940_36500</name>
</gene>
<protein>
    <recommendedName>
        <fullName evidence="3">PQQ-like domain-containing protein</fullName>
    </recommendedName>
</protein>
<reference evidence="1" key="1">
    <citation type="journal article" date="2014" name="Int. J. Syst. Evol. Microbiol.">
        <title>Complete genome sequence of Corynebacterium casei LMG S-19264T (=DSM 44701T), isolated from a smear-ripened cheese.</title>
        <authorList>
            <consortium name="US DOE Joint Genome Institute (JGI-PGF)"/>
            <person name="Walter F."/>
            <person name="Albersmeier A."/>
            <person name="Kalinowski J."/>
            <person name="Ruckert C."/>
        </authorList>
    </citation>
    <scope>NUCLEOTIDE SEQUENCE</scope>
    <source>
        <strain evidence="1">NBRC 108769</strain>
    </source>
</reference>
<dbReference type="AlphaFoldDB" id="A0AA37WH70"/>
<dbReference type="InterPro" id="IPR015943">
    <property type="entry name" value="WD40/YVTN_repeat-like_dom_sf"/>
</dbReference>
<dbReference type="Proteomes" id="UP001156666">
    <property type="component" value="Unassembled WGS sequence"/>
</dbReference>
<dbReference type="SUPFAM" id="SSF50998">
    <property type="entry name" value="Quinoprotein alcohol dehydrogenase-like"/>
    <property type="match status" value="1"/>
</dbReference>
<evidence type="ECO:0000313" key="2">
    <source>
        <dbReference type="Proteomes" id="UP001156666"/>
    </source>
</evidence>
<evidence type="ECO:0000313" key="1">
    <source>
        <dbReference type="EMBL" id="GLR19034.1"/>
    </source>
</evidence>
<dbReference type="EMBL" id="BSOH01000024">
    <property type="protein sequence ID" value="GLR19034.1"/>
    <property type="molecule type" value="Genomic_DNA"/>
</dbReference>
<reference evidence="1" key="2">
    <citation type="submission" date="2023-01" db="EMBL/GenBank/DDBJ databases">
        <title>Draft genome sequence of Portibacter lacus strain NBRC 108769.</title>
        <authorList>
            <person name="Sun Q."/>
            <person name="Mori K."/>
        </authorList>
    </citation>
    <scope>NUCLEOTIDE SEQUENCE</scope>
    <source>
        <strain evidence="1">NBRC 108769</strain>
    </source>
</reference>
<proteinExistence type="predicted"/>
<keyword evidence="2" id="KW-1185">Reference proteome</keyword>
<dbReference type="Gene3D" id="2.130.10.10">
    <property type="entry name" value="YVTN repeat-like/Quinoprotein amine dehydrogenase"/>
    <property type="match status" value="1"/>
</dbReference>
<evidence type="ECO:0008006" key="3">
    <source>
        <dbReference type="Google" id="ProtNLM"/>
    </source>
</evidence>
<comment type="caution">
    <text evidence="1">The sequence shown here is derived from an EMBL/GenBank/DDBJ whole genome shotgun (WGS) entry which is preliminary data.</text>
</comment>
<sequence length="335" mass="38750">MELKKIFNTGVLPHESNSQIAVNLPPDEVIFYNHSLQEIHKIDGYQLIGLSDKNALLRIDRDIIFYSITNQKVTCEFKNTRIFPFPIDENILFTYRKSPTIELRDFSTAETLWRTELTSVNRIVEGTCNSSYFIGNILDSLNKICIDMESGELKWQRNTSSFLDLDNKFAGRNYLLPNVLVSLGSSQDYFGVNIKNGEPLWHLDLEKQLKMSKVISDTNMFLFVREVNDVYLLKIDLSEGKILCKELLTEQIQRLQVYPQGNTGTFGQLSYYDNQLFFGANNQLVRLDLSSFKMEIIFEHTAEFYFSKVIGSKLFYSDNNFTTLVFELDSSNQET</sequence>
<accession>A0AA37WH70</accession>